<proteinExistence type="predicted"/>
<dbReference type="InterPro" id="IPR008775">
    <property type="entry name" value="Phytyl_CoA_dOase-like"/>
</dbReference>
<dbReference type="RefSeq" id="XP_003058709.1">
    <property type="nucleotide sequence ID" value="XM_003058663.1"/>
</dbReference>
<sequence length="385" mass="41674">MREGATTTTDDEGGGRARRVSDDEASRSIATPRRKRAKTDARSEDDRGEEEDEEDSDDAVVHVMGGVGRITAKTMLDSSDAWRARDWNALRATFDRDGYLLIRGMLPREDVLAARAAALRALAEERPECFATDDEEEEEEEGDASWRDGGGGVLREGAADLGLLSRQHVAALPAIRAVTESDALFDLAEGVLQCERVMTTAYKWLRAVAGGEFTGVHTDKVFLGRGTSRLITTWIPFGAVKTEDGALLVAAGSHVSSDFERVRETYGTSTVGGDGTVSGWLTNDASEVPRILTRRDRGDGGDGEGTPPPPPVVDWRTTDFEPGDVCALGIETTHMSAANVSNVRGSGRARVRVSCDARWQPIGEAFPRDPRVRDWRGRGGVAVDE</sequence>
<evidence type="ECO:0000313" key="3">
    <source>
        <dbReference type="Proteomes" id="UP000001876"/>
    </source>
</evidence>
<dbReference type="EMBL" id="GG663739">
    <property type="protein sequence ID" value="EEH57164.1"/>
    <property type="molecule type" value="Genomic_DNA"/>
</dbReference>
<feature type="compositionally biased region" description="Basic and acidic residues" evidence="1">
    <location>
        <begin position="13"/>
        <end position="26"/>
    </location>
</feature>
<dbReference type="STRING" id="564608.C1MSN9"/>
<evidence type="ECO:0000256" key="1">
    <source>
        <dbReference type="SAM" id="MobiDB-lite"/>
    </source>
</evidence>
<dbReference type="PANTHER" id="PTHR40128:SF1">
    <property type="entry name" value="PHYTANOYL-COA HYDROXYLASE"/>
    <property type="match status" value="1"/>
</dbReference>
<keyword evidence="3" id="KW-1185">Reference proteome</keyword>
<dbReference type="GeneID" id="9684148"/>
<feature type="region of interest" description="Disordered" evidence="1">
    <location>
        <begin position="1"/>
        <end position="59"/>
    </location>
</feature>
<protein>
    <submittedName>
        <fullName evidence="2">Predicted protein</fullName>
    </submittedName>
</protein>
<dbReference type="OrthoDB" id="2328924at2759"/>
<accession>C1MSN9</accession>
<feature type="compositionally biased region" description="Acidic residues" evidence="1">
    <location>
        <begin position="131"/>
        <end position="143"/>
    </location>
</feature>
<name>C1MSN9_MICPC</name>
<dbReference type="KEGG" id="mpp:MICPUCDRAFT_57760"/>
<dbReference type="SUPFAM" id="SSF51197">
    <property type="entry name" value="Clavaminate synthase-like"/>
    <property type="match status" value="1"/>
</dbReference>
<dbReference type="PANTHER" id="PTHR40128">
    <property type="entry name" value="EXPRESSED PROTEIN"/>
    <property type="match status" value="1"/>
</dbReference>
<feature type="region of interest" description="Disordered" evidence="1">
    <location>
        <begin position="292"/>
        <end position="312"/>
    </location>
</feature>
<dbReference type="Gene3D" id="2.60.120.620">
    <property type="entry name" value="q2cbj1_9rhob like domain"/>
    <property type="match status" value="1"/>
</dbReference>
<dbReference type="Pfam" id="PF05721">
    <property type="entry name" value="PhyH"/>
    <property type="match status" value="1"/>
</dbReference>
<evidence type="ECO:0000313" key="2">
    <source>
        <dbReference type="EMBL" id="EEH57164.1"/>
    </source>
</evidence>
<feature type="region of interest" description="Disordered" evidence="1">
    <location>
        <begin position="129"/>
        <end position="151"/>
    </location>
</feature>
<organism evidence="3">
    <name type="scientific">Micromonas pusilla (strain CCMP1545)</name>
    <name type="common">Picoplanktonic green alga</name>
    <dbReference type="NCBI Taxonomy" id="564608"/>
    <lineage>
        <taxon>Eukaryota</taxon>
        <taxon>Viridiplantae</taxon>
        <taxon>Chlorophyta</taxon>
        <taxon>Mamiellophyceae</taxon>
        <taxon>Mamiellales</taxon>
        <taxon>Mamiellaceae</taxon>
        <taxon>Micromonas</taxon>
    </lineage>
</organism>
<reference evidence="2 3" key="1">
    <citation type="journal article" date="2009" name="Science">
        <title>Green evolution and dynamic adaptations revealed by genomes of the marine picoeukaryotes Micromonas.</title>
        <authorList>
            <person name="Worden A.Z."/>
            <person name="Lee J.H."/>
            <person name="Mock T."/>
            <person name="Rouze P."/>
            <person name="Simmons M.P."/>
            <person name="Aerts A.L."/>
            <person name="Allen A.E."/>
            <person name="Cuvelier M.L."/>
            <person name="Derelle E."/>
            <person name="Everett M.V."/>
            <person name="Foulon E."/>
            <person name="Grimwood J."/>
            <person name="Gundlach H."/>
            <person name="Henrissat B."/>
            <person name="Napoli C."/>
            <person name="McDonald S.M."/>
            <person name="Parker M.S."/>
            <person name="Rombauts S."/>
            <person name="Salamov A."/>
            <person name="Von Dassow P."/>
            <person name="Badger J.H."/>
            <person name="Coutinho P.M."/>
            <person name="Demir E."/>
            <person name="Dubchak I."/>
            <person name="Gentemann C."/>
            <person name="Eikrem W."/>
            <person name="Gready J.E."/>
            <person name="John U."/>
            <person name="Lanier W."/>
            <person name="Lindquist E.A."/>
            <person name="Lucas S."/>
            <person name="Mayer K.F."/>
            <person name="Moreau H."/>
            <person name="Not F."/>
            <person name="Otillar R."/>
            <person name="Panaud O."/>
            <person name="Pangilinan J."/>
            <person name="Paulsen I."/>
            <person name="Piegu B."/>
            <person name="Poliakov A."/>
            <person name="Robbens S."/>
            <person name="Schmutz J."/>
            <person name="Toulza E."/>
            <person name="Wyss T."/>
            <person name="Zelensky A."/>
            <person name="Zhou K."/>
            <person name="Armbrust E.V."/>
            <person name="Bhattacharya D."/>
            <person name="Goodenough U.W."/>
            <person name="Van de Peer Y."/>
            <person name="Grigoriev I.V."/>
        </authorList>
    </citation>
    <scope>NUCLEOTIDE SEQUENCE [LARGE SCALE GENOMIC DNA]</scope>
    <source>
        <strain evidence="2 3">CCMP1545</strain>
    </source>
</reference>
<gene>
    <name evidence="2" type="ORF">MICPUCDRAFT_57760</name>
</gene>
<dbReference type="Proteomes" id="UP000001876">
    <property type="component" value="Unassembled WGS sequence"/>
</dbReference>
<feature type="compositionally biased region" description="Acidic residues" evidence="1">
    <location>
        <begin position="46"/>
        <end position="58"/>
    </location>
</feature>
<dbReference type="AlphaFoldDB" id="C1MSN9"/>
<dbReference type="eggNOG" id="ENOG502R8R2">
    <property type="taxonomic scope" value="Eukaryota"/>
</dbReference>